<organism evidence="2 3">
    <name type="scientific">Sesamum alatum</name>
    <dbReference type="NCBI Taxonomy" id="300844"/>
    <lineage>
        <taxon>Eukaryota</taxon>
        <taxon>Viridiplantae</taxon>
        <taxon>Streptophyta</taxon>
        <taxon>Embryophyta</taxon>
        <taxon>Tracheophyta</taxon>
        <taxon>Spermatophyta</taxon>
        <taxon>Magnoliopsida</taxon>
        <taxon>eudicotyledons</taxon>
        <taxon>Gunneridae</taxon>
        <taxon>Pentapetalae</taxon>
        <taxon>asterids</taxon>
        <taxon>lamiids</taxon>
        <taxon>Lamiales</taxon>
        <taxon>Pedaliaceae</taxon>
        <taxon>Sesamum</taxon>
    </lineage>
</organism>
<reference evidence="2" key="1">
    <citation type="submission" date="2020-06" db="EMBL/GenBank/DDBJ databases">
        <authorList>
            <person name="Li T."/>
            <person name="Hu X."/>
            <person name="Zhang T."/>
            <person name="Song X."/>
            <person name="Zhang H."/>
            <person name="Dai N."/>
            <person name="Sheng W."/>
            <person name="Hou X."/>
            <person name="Wei L."/>
        </authorList>
    </citation>
    <scope>NUCLEOTIDE SEQUENCE</scope>
    <source>
        <strain evidence="2">3651</strain>
        <tissue evidence="2">Leaf</tissue>
    </source>
</reference>
<evidence type="ECO:0000313" key="2">
    <source>
        <dbReference type="EMBL" id="KAK4439428.1"/>
    </source>
</evidence>
<evidence type="ECO:0000313" key="3">
    <source>
        <dbReference type="Proteomes" id="UP001293254"/>
    </source>
</evidence>
<feature type="compositionally biased region" description="Low complexity" evidence="1">
    <location>
        <begin position="32"/>
        <end position="50"/>
    </location>
</feature>
<gene>
    <name evidence="2" type="ORF">Salat_0277700</name>
</gene>
<name>A0AAE2CYR2_9LAMI</name>
<keyword evidence="3" id="KW-1185">Reference proteome</keyword>
<comment type="caution">
    <text evidence="2">The sequence shown here is derived from an EMBL/GenBank/DDBJ whole genome shotgun (WGS) entry which is preliminary data.</text>
</comment>
<dbReference type="EMBL" id="JACGWO010000001">
    <property type="protein sequence ID" value="KAK4439428.1"/>
    <property type="molecule type" value="Genomic_DNA"/>
</dbReference>
<dbReference type="Proteomes" id="UP001293254">
    <property type="component" value="Unassembled WGS sequence"/>
</dbReference>
<dbReference type="AlphaFoldDB" id="A0AAE2CYR2"/>
<proteinExistence type="predicted"/>
<evidence type="ECO:0000256" key="1">
    <source>
        <dbReference type="SAM" id="MobiDB-lite"/>
    </source>
</evidence>
<sequence length="108" mass="11706">MSSSLSKRKLDDYAADDALPVNPTRMRKDQTALPPSSSSSSPNSPLSSPAFSPPAPDHPFLTPLAPSNSLFAYSLTTPSFSMPIPMTQLNQFMRKFTRSPEFPSSSRG</sequence>
<reference evidence="2" key="2">
    <citation type="journal article" date="2024" name="Plant">
        <title>Genomic evolution and insights into agronomic trait innovations of Sesamum species.</title>
        <authorList>
            <person name="Miao H."/>
            <person name="Wang L."/>
            <person name="Qu L."/>
            <person name="Liu H."/>
            <person name="Sun Y."/>
            <person name="Le M."/>
            <person name="Wang Q."/>
            <person name="Wei S."/>
            <person name="Zheng Y."/>
            <person name="Lin W."/>
            <person name="Duan Y."/>
            <person name="Cao H."/>
            <person name="Xiong S."/>
            <person name="Wang X."/>
            <person name="Wei L."/>
            <person name="Li C."/>
            <person name="Ma Q."/>
            <person name="Ju M."/>
            <person name="Zhao R."/>
            <person name="Li G."/>
            <person name="Mu C."/>
            <person name="Tian Q."/>
            <person name="Mei H."/>
            <person name="Zhang T."/>
            <person name="Gao T."/>
            <person name="Zhang H."/>
        </authorList>
    </citation>
    <scope>NUCLEOTIDE SEQUENCE</scope>
    <source>
        <strain evidence="2">3651</strain>
    </source>
</reference>
<protein>
    <submittedName>
        <fullName evidence="2">Uncharacterized protein</fullName>
    </submittedName>
</protein>
<accession>A0AAE2CYR2</accession>
<feature type="region of interest" description="Disordered" evidence="1">
    <location>
        <begin position="1"/>
        <end position="63"/>
    </location>
</feature>